<feature type="transmembrane region" description="Helical" evidence="8">
    <location>
        <begin position="469"/>
        <end position="490"/>
    </location>
</feature>
<protein>
    <submittedName>
        <fullName evidence="10">Apolipoprotein N-acyltransferase / Copper homeostasis protein CutE</fullName>
    </submittedName>
</protein>
<dbReference type="PROSITE" id="PS50263">
    <property type="entry name" value="CN_HYDROLASE"/>
    <property type="match status" value="1"/>
</dbReference>
<evidence type="ECO:0000256" key="6">
    <source>
        <dbReference type="ARBA" id="ARBA00023136"/>
    </source>
</evidence>
<dbReference type="Gene3D" id="3.60.110.10">
    <property type="entry name" value="Carbon-nitrogen hydrolase"/>
    <property type="match status" value="1"/>
</dbReference>
<dbReference type="InterPro" id="IPR036526">
    <property type="entry name" value="C-N_Hydrolase_sf"/>
</dbReference>
<reference evidence="10" key="1">
    <citation type="submission" date="2018-06" db="EMBL/GenBank/DDBJ databases">
        <authorList>
            <person name="Zhirakovskaya E."/>
        </authorList>
    </citation>
    <scope>NUCLEOTIDE SEQUENCE</scope>
</reference>
<evidence type="ECO:0000256" key="2">
    <source>
        <dbReference type="ARBA" id="ARBA00022475"/>
    </source>
</evidence>
<dbReference type="Pfam" id="PF00795">
    <property type="entry name" value="CN_hydrolase"/>
    <property type="match status" value="1"/>
</dbReference>
<dbReference type="CDD" id="cd07571">
    <property type="entry name" value="ALP_N-acyl_transferase"/>
    <property type="match status" value="1"/>
</dbReference>
<feature type="transmembrane region" description="Helical" evidence="8">
    <location>
        <begin position="82"/>
        <end position="106"/>
    </location>
</feature>
<dbReference type="GO" id="GO:0016410">
    <property type="term" value="F:N-acyltransferase activity"/>
    <property type="evidence" value="ECO:0007669"/>
    <property type="project" value="InterPro"/>
</dbReference>
<feature type="transmembrane region" description="Helical" evidence="8">
    <location>
        <begin position="118"/>
        <end position="142"/>
    </location>
</feature>
<keyword evidence="7 10" id="KW-0012">Acyltransferase</keyword>
<keyword evidence="3 10" id="KW-0808">Transferase</keyword>
<dbReference type="HAMAP" id="MF_01148">
    <property type="entry name" value="Lnt"/>
    <property type="match status" value="1"/>
</dbReference>
<keyword evidence="5 8" id="KW-1133">Transmembrane helix</keyword>
<keyword evidence="6 8" id="KW-0472">Membrane</keyword>
<dbReference type="NCBIfam" id="TIGR00546">
    <property type="entry name" value="lnt"/>
    <property type="match status" value="1"/>
</dbReference>
<evidence type="ECO:0000256" key="4">
    <source>
        <dbReference type="ARBA" id="ARBA00022692"/>
    </source>
</evidence>
<dbReference type="PANTHER" id="PTHR38686:SF1">
    <property type="entry name" value="APOLIPOPROTEIN N-ACYLTRANSFERASE"/>
    <property type="match status" value="1"/>
</dbReference>
<feature type="domain" description="CN hydrolase" evidence="9">
    <location>
        <begin position="227"/>
        <end position="462"/>
    </location>
</feature>
<dbReference type="EMBL" id="UOFE01000041">
    <property type="protein sequence ID" value="VAW54548.1"/>
    <property type="molecule type" value="Genomic_DNA"/>
</dbReference>
<evidence type="ECO:0000256" key="7">
    <source>
        <dbReference type="ARBA" id="ARBA00023315"/>
    </source>
</evidence>
<evidence type="ECO:0000256" key="3">
    <source>
        <dbReference type="ARBA" id="ARBA00022679"/>
    </source>
</evidence>
<feature type="transmembrane region" description="Helical" evidence="8">
    <location>
        <begin position="162"/>
        <end position="181"/>
    </location>
</feature>
<proteinExistence type="inferred from homology"/>
<sequence length="496" mass="55409">MKNSLSWALPSFIAGGLTTLAFAPFDLSWLVFATLAIAFYFWDKLPAKQAAISAWLFSLGLQCSGVSWIYHSLHTHGSAPVVFAALLIFLLCCYLSIYIGLAAYLVNRFLPEKPVLRLMIFYPASWVIFEWLQGYVMTGFAWMQLGYTQIDLPLSGFAPVMGNHAVGGLVAVCAGALVLLIKKIKHLDIKSGAVIFVPVILLFMGGGLLKIIDWTEPDGEPINVSVIQGNIPQKDKWKSHLKQPTMDMYRQMSLAQKDDVDLFVWPETAIPDYWYRAVPYINQLSNEMKQRDADLLLGIFVKNENKRLLNSVLSVNGGVYHKRHLVPLGEYIPLRFLIEFFNKFVKIPMSDITSGEDDQKLLTAAGIPLGISICFEEAFSRDVIKDLPEAQILVNVSNDAWFENSHEPHQHHAIARMRALETGRYMIRSTNTGITSFIGPHGEVIKQLPQFERGVLNYAVQPMTGATPFVLWGDGLVVGLSVLLLLGFGIRFRGSV</sequence>
<evidence type="ECO:0000256" key="5">
    <source>
        <dbReference type="ARBA" id="ARBA00022989"/>
    </source>
</evidence>
<feature type="transmembrane region" description="Helical" evidence="8">
    <location>
        <begin position="193"/>
        <end position="212"/>
    </location>
</feature>
<feature type="transmembrane region" description="Helical" evidence="8">
    <location>
        <begin position="54"/>
        <end position="70"/>
    </location>
</feature>
<evidence type="ECO:0000256" key="8">
    <source>
        <dbReference type="SAM" id="Phobius"/>
    </source>
</evidence>
<keyword evidence="10" id="KW-0449">Lipoprotein</keyword>
<dbReference type="SUPFAM" id="SSF56317">
    <property type="entry name" value="Carbon-nitrogen hydrolase"/>
    <property type="match status" value="1"/>
</dbReference>
<organism evidence="10">
    <name type="scientific">hydrothermal vent metagenome</name>
    <dbReference type="NCBI Taxonomy" id="652676"/>
    <lineage>
        <taxon>unclassified sequences</taxon>
        <taxon>metagenomes</taxon>
        <taxon>ecological metagenomes</taxon>
    </lineage>
</organism>
<evidence type="ECO:0000256" key="1">
    <source>
        <dbReference type="ARBA" id="ARBA00004651"/>
    </source>
</evidence>
<accession>A0A3B0WEW3</accession>
<evidence type="ECO:0000259" key="9">
    <source>
        <dbReference type="PROSITE" id="PS50263"/>
    </source>
</evidence>
<gene>
    <name evidence="10" type="ORF">MNBD_GAMMA05-2314</name>
</gene>
<dbReference type="GO" id="GO:0005886">
    <property type="term" value="C:plasma membrane"/>
    <property type="evidence" value="ECO:0007669"/>
    <property type="project" value="UniProtKB-SubCell"/>
</dbReference>
<keyword evidence="4 8" id="KW-0812">Transmembrane</keyword>
<dbReference type="InterPro" id="IPR004563">
    <property type="entry name" value="Apolipo_AcylTrfase"/>
</dbReference>
<evidence type="ECO:0000313" key="10">
    <source>
        <dbReference type="EMBL" id="VAW54548.1"/>
    </source>
</evidence>
<dbReference type="InterPro" id="IPR003010">
    <property type="entry name" value="C-N_Hydrolase"/>
</dbReference>
<name>A0A3B0WEW3_9ZZZZ</name>
<feature type="transmembrane region" description="Helical" evidence="8">
    <location>
        <begin position="20"/>
        <end position="42"/>
    </location>
</feature>
<comment type="subcellular location">
    <subcellularLocation>
        <location evidence="1">Cell membrane</location>
        <topology evidence="1">Multi-pass membrane protein</topology>
    </subcellularLocation>
</comment>
<keyword evidence="2" id="KW-1003">Cell membrane</keyword>
<dbReference type="Pfam" id="PF20154">
    <property type="entry name" value="LNT_N"/>
    <property type="match status" value="1"/>
</dbReference>
<dbReference type="GO" id="GO:0042158">
    <property type="term" value="P:lipoprotein biosynthetic process"/>
    <property type="evidence" value="ECO:0007669"/>
    <property type="project" value="InterPro"/>
</dbReference>
<dbReference type="PANTHER" id="PTHR38686">
    <property type="entry name" value="APOLIPOPROTEIN N-ACYLTRANSFERASE"/>
    <property type="match status" value="1"/>
</dbReference>
<dbReference type="AlphaFoldDB" id="A0A3B0WEW3"/>
<dbReference type="InterPro" id="IPR045378">
    <property type="entry name" value="LNT_N"/>
</dbReference>